<evidence type="ECO:0000256" key="15">
    <source>
        <dbReference type="ARBA" id="ARBA00022953"/>
    </source>
</evidence>
<feature type="domain" description="Peptidase C3" evidence="19">
    <location>
        <begin position="1608"/>
        <end position="1819"/>
    </location>
</feature>
<dbReference type="PROSITE" id="PS51218">
    <property type="entry name" value="SF3_HELICASE_2"/>
    <property type="match status" value="1"/>
</dbReference>
<dbReference type="InterPro" id="IPR044067">
    <property type="entry name" value="PCV_3C_PRO"/>
</dbReference>
<dbReference type="Pfam" id="PF12944">
    <property type="entry name" value="HAV_VP"/>
    <property type="match status" value="1"/>
</dbReference>
<dbReference type="InterPro" id="IPR007094">
    <property type="entry name" value="RNA-dir_pol_PSvirus"/>
</dbReference>
<dbReference type="CDD" id="cd00205">
    <property type="entry name" value="rhv_like"/>
    <property type="match status" value="2"/>
</dbReference>
<evidence type="ECO:0000313" key="20">
    <source>
        <dbReference type="EMBL" id="WZI33514.1"/>
    </source>
</evidence>
<reference evidence="20" key="2">
    <citation type="submission" date="2024-01" db="EMBL/GenBank/DDBJ databases">
        <authorList>
            <person name="Zhang X.-A."/>
            <person name="Zhang J.-T."/>
            <person name="Hu Z.-Y."/>
            <person name="Liu W."/>
        </authorList>
    </citation>
    <scope>NUCLEOTIDE SEQUENCE</scope>
    <source>
        <strain evidence="20">Picorna_4</strain>
    </source>
</reference>
<dbReference type="InterPro" id="IPR033703">
    <property type="entry name" value="Rhv-like"/>
</dbReference>
<dbReference type="GO" id="GO:0039694">
    <property type="term" value="P:viral RNA genome replication"/>
    <property type="evidence" value="ECO:0007669"/>
    <property type="project" value="InterPro"/>
</dbReference>
<dbReference type="InterPro" id="IPR000605">
    <property type="entry name" value="Helicase_SF3_ssDNA/RNA_vir"/>
</dbReference>
<sequence>MSHRLIGPCQGACNLLGCPCFMADFTPQSKQTKGILQRVGEGLDNILTLSDLETEQMVQTPDRLSVAGASYFTSVDQSSVHASEVGSYQKERLLTSVDVPGSKKTQGEKFFLIHTAEWTTTHGNLTEVAKLDVVKLLYDQQFSVDGFLRYHTYGRFGVEVQVQINPTSFQQGGLICAMVPADQGYGSITCLPIYPHGLLNCNINNVVRIKVPFIYTRGAYNFRDPQYPVWELTIRVWSPLQIGTGTTPYTSLNVLARLTDLELHGLTPIMAHMMRNETRISTSQNIMNLANYEDARAKISLALDQESWLEDSSEAGGLAITNFSTWTSVPTLAAAFDFSASSTVGTQIKVIPVDPYFYQIKTESPAQNCVTALASVAQMFCFWRGDIVFDFQIFPTKYHSGRLLFCFVPGNEKMDVSKITIKQATTAPCAVMDITGVQSTLRFRVPWISDTPYRVNRYTKASHVKGEYTAIGKLIVFVYNRLSAPSNVAPHVKVNVFMSAVNLELFAPLYNAQGVDATAQAGGDSEEEDGGFGSNVSTAQNVPDPTGGITTSKQLKGSANKGKMDLAVGKVPTGVVTTIEDPVLAKKTPETFPEQKPGKSRHTSDHMSMYKYMGRSHFLNTFTFTSNNTQYTFPISLSSTLNPPHGLPSTLRWFFTMFHLYRGPLDLSINIAGATDVDGLIWFTPVGVAADPNWSEAASKLSVDYKTALGALRFNTRRTGNIQLRLPWYTYLYAISGALDGFGDQSDSTFGTVSIQIGNYTHSDEYLAFSVYMSVTPESQFLFPRAPLNNAVMHESDGRSAVRKRREVGDLESAVDDPRTPEDIKFEEEISNEILPIEQVPSNTALGKLYKDLRMDTGKMRLKYAKEEWDNMMKQRDKYKKKLMAHSIGQFQDFAIVTRKDGNKIIKGFVFGKDVWTFNDFNIVTRNVSVKVKIFQKYVCSGIKSLDALDWEEVPVHQNVGRFLQKLTSLPNWQDAKLSYEALDSCSDSITSEAVLSAHGDPVWKEFPLDVFKAFLKCMKPVKTGLVDRLGDALGIKPHATKFSEEFSTLSEEIVEFIRSIRASIVNFSYQFFEKKWTFILQFLLKMVRIGLFTYLCEKVSYDPAVVLPVVAVELIDSGLDFIDAFRWFSFILRESFENKISERLLDLQDDDLQAHAGFSQILRDAVSGTILFKNAKDCICWIITKFKEWYDEHHGPRSERIKLLLEYQDKINNVMAGVDVFCVRPIQDVEKDSQFEFGMRLLKCLRTTQALVADIPEMKKHVQPISDAITKVHMKLKSFGAINQNMSIRAEPYVCFMYGTRGGGKSLCSMALAVKICKAMGVDPSKNIYTKPIGSDYWDGYANQLVCVIDDIGQCTDDSDWNSFCQLVSGCPLRLNMAAIEEKGKHFTSPFIICTSNQDDPSPKTVYVKEAISRRLHLRVQVIPKQYFSTPNGMLNVELAKKEDVIKTMECVSLTIEGKETTIMELVDIMTSRVRTRKQNMDEFMNLWAQGDKPIKWNACDDSIEEIDGWKSEFDDLCNFPNFGASGQYLRKFFSKLTGNKWWIMGSALGVGAVLVTCWGGWKWYRNRKEKKEKEKHDKSVYDSSGVYSGITKPKHVVKLDKLPPQDAQSVVEISGLIHKNLVKFGIGKKGECINWVVNGLGIKDDYVLVPSHAFSFDNHVPDLEFYFERDPTFYSVNSGSVEIYNLDVGFQDVVLMRVPNMPKFRDITAHFIKKQDMQKVVGKLATLCTNYRGIFQLVSEGPVKLDTHATYGYKDEEGNGHEITISEAWRGKGQSAPGMCGGALVSSDQKLQNPIIGVHVAGGHGNMISKAIWREMFDVIDKKVATAQRIRKVEFVQTRLNLGTKTLFKKSPVYDLVPADSINFPAALPYQKNVEIDPVQMMLSKYDVPICMKPDRWDECVSAYVYSATQGYSQSARLTVYEAIEGVFGMDKINMKSSAGIPYTSMGLDKEDLISMNDEGLVEQLHPFLMSRLDTNWMLLDNGNQLDVVYATSAKDELRPMEKVLSSKTRAIEACPLDFTIIVRVMWGSAISFFQTTPSFTTGIAVGMDPDSDWDSLFKAMKRIGDYGLDLDFTNFDASLSPFMIETAVKILNRMCGNSEMHDVALTNAIAYSRHQILDMVYTVEGSMPSGTPCTSLLNSLINNCCLTYVFSKVLGIDPYDVGEVMKWITYGDDVLIVFNREIKKDFSVILPYVVDAFKELGMTVTSSSKGLPQICKIEELSFLKRKFYFEDGRFRPSISETTIWSILAWQRSNADFIENVKTSCWFAFLKGSTFYDKFVTKLEMMLKMANVSVILPTYSVLLARFKDLDFDRDMD</sequence>
<keyword evidence="12" id="KW-0788">Thiol protease</keyword>
<dbReference type="InterPro" id="IPR001676">
    <property type="entry name" value="Picornavirus_capsid"/>
</dbReference>
<dbReference type="SUPFAM" id="SSF50494">
    <property type="entry name" value="Trypsin-like serine proteases"/>
    <property type="match status" value="1"/>
</dbReference>
<dbReference type="Gene3D" id="2.60.120.20">
    <property type="match status" value="3"/>
</dbReference>
<keyword evidence="8" id="KW-0548">Nucleotidyltransferase</keyword>
<evidence type="ECO:0000256" key="16">
    <source>
        <dbReference type="SAM" id="MobiDB-lite"/>
    </source>
</evidence>
<keyword evidence="14" id="KW-0946">Virion</keyword>
<dbReference type="Pfam" id="PF00073">
    <property type="entry name" value="Rhv"/>
    <property type="match status" value="2"/>
</dbReference>
<dbReference type="GO" id="GO:0003723">
    <property type="term" value="F:RNA binding"/>
    <property type="evidence" value="ECO:0007669"/>
    <property type="project" value="InterPro"/>
</dbReference>
<dbReference type="Pfam" id="PF00910">
    <property type="entry name" value="RNA_helicase"/>
    <property type="match status" value="1"/>
</dbReference>
<keyword evidence="6" id="KW-0645">Protease</keyword>
<dbReference type="GO" id="GO:0006351">
    <property type="term" value="P:DNA-templated transcription"/>
    <property type="evidence" value="ECO:0007669"/>
    <property type="project" value="InterPro"/>
</dbReference>
<comment type="similarity">
    <text evidence="2">Belongs to the picornaviridae polyprotein family.</text>
</comment>
<dbReference type="InterPro" id="IPR001205">
    <property type="entry name" value="RNA-dir_pol_C"/>
</dbReference>
<keyword evidence="11" id="KW-0347">Helicase</keyword>
<dbReference type="InterPro" id="IPR043502">
    <property type="entry name" value="DNA/RNA_pol_sf"/>
</dbReference>
<dbReference type="GO" id="GO:0006508">
    <property type="term" value="P:proteolysis"/>
    <property type="evidence" value="ECO:0007669"/>
    <property type="project" value="UniProtKB-KW"/>
</dbReference>
<evidence type="ECO:0000259" key="17">
    <source>
        <dbReference type="PROSITE" id="PS50507"/>
    </source>
</evidence>
<dbReference type="PROSITE" id="PS51874">
    <property type="entry name" value="PCV_3C_PRO"/>
    <property type="match status" value="1"/>
</dbReference>
<evidence type="ECO:0000256" key="8">
    <source>
        <dbReference type="ARBA" id="ARBA00022695"/>
    </source>
</evidence>
<keyword evidence="15" id="KW-0693">Viral RNA replication</keyword>
<dbReference type="GO" id="GO:0003968">
    <property type="term" value="F:RNA-directed RNA polymerase activity"/>
    <property type="evidence" value="ECO:0007669"/>
    <property type="project" value="UniProtKB-KW"/>
</dbReference>
<evidence type="ECO:0000256" key="6">
    <source>
        <dbReference type="ARBA" id="ARBA00022670"/>
    </source>
</evidence>
<dbReference type="GO" id="GO:0005198">
    <property type="term" value="F:structural molecule activity"/>
    <property type="evidence" value="ECO:0007669"/>
    <property type="project" value="InterPro"/>
</dbReference>
<organism evidence="20">
    <name type="scientific">Suncus murinus associated picornavirus 1</name>
    <dbReference type="NCBI Taxonomy" id="3139568"/>
    <lineage>
        <taxon>Viruses</taxon>
        <taxon>Riboviria</taxon>
        <taxon>Orthornavirae</taxon>
        <taxon>Pisuviricota</taxon>
        <taxon>Pisoniviricetes</taxon>
        <taxon>Picornavirales</taxon>
    </lineage>
</organism>
<dbReference type="GO" id="GO:0019028">
    <property type="term" value="C:viral capsid"/>
    <property type="evidence" value="ECO:0007669"/>
    <property type="project" value="UniProtKB-KW"/>
</dbReference>
<evidence type="ECO:0000256" key="10">
    <source>
        <dbReference type="ARBA" id="ARBA00022801"/>
    </source>
</evidence>
<dbReference type="SUPFAM" id="SSF88633">
    <property type="entry name" value="Positive stranded ssRNA viruses"/>
    <property type="match status" value="3"/>
</dbReference>
<accession>A0AB38ZKE9</accession>
<keyword evidence="5" id="KW-0167">Capsid protein</keyword>
<dbReference type="InterPro" id="IPR014759">
    <property type="entry name" value="Helicase_SF3_ssRNA_vir"/>
</dbReference>
<protein>
    <recommendedName>
        <fullName evidence="3">Genome polyprotein</fullName>
    </recommendedName>
</protein>
<dbReference type="GO" id="GO:0005524">
    <property type="term" value="F:ATP binding"/>
    <property type="evidence" value="ECO:0007669"/>
    <property type="project" value="UniProtKB-KW"/>
</dbReference>
<dbReference type="EMBL" id="PP272759">
    <property type="protein sequence ID" value="WZI33514.1"/>
    <property type="molecule type" value="Genomic_RNA"/>
</dbReference>
<dbReference type="Pfam" id="PF00680">
    <property type="entry name" value="RdRP_1"/>
    <property type="match status" value="1"/>
</dbReference>
<reference evidence="20" key="1">
    <citation type="journal article" date="2024" name="NPJ Biofilms Microbiomes">
        <title>Decoding the RNA viromes in shrew lungs along the eastern coast of China.</title>
        <authorList>
            <person name="Zhang J.T."/>
            <person name="Hu Z.Y."/>
            <person name="Tang F."/>
            <person name="Liu Y.T."/>
            <person name="Tan W.L."/>
            <person name="Ma X.F."/>
            <person name="Zhang Y.F."/>
            <person name="Si G.Q."/>
            <person name="Zhang L."/>
            <person name="Zhang M.Q."/>
            <person name="Peng C."/>
            <person name="Fu B.K."/>
            <person name="Fang L.Q."/>
            <person name="Zhang X.A."/>
            <person name="Liu W."/>
        </authorList>
    </citation>
    <scope>NUCLEOTIDE SEQUENCE</scope>
    <source>
        <strain evidence="20">Picorna_4</strain>
    </source>
</reference>
<dbReference type="GO" id="GO:0004197">
    <property type="term" value="F:cysteine-type endopeptidase activity"/>
    <property type="evidence" value="ECO:0007669"/>
    <property type="project" value="InterPro"/>
</dbReference>
<dbReference type="Gene3D" id="3.30.70.270">
    <property type="match status" value="1"/>
</dbReference>
<feature type="domain" description="RdRp catalytic" evidence="17">
    <location>
        <begin position="2068"/>
        <end position="2189"/>
    </location>
</feature>
<dbReference type="InterPro" id="IPR029053">
    <property type="entry name" value="Viral_coat"/>
</dbReference>
<keyword evidence="7" id="KW-0808">Transferase</keyword>
<dbReference type="Gene3D" id="2.40.10.10">
    <property type="entry name" value="Trypsin-like serine proteases"/>
    <property type="match status" value="2"/>
</dbReference>
<evidence type="ECO:0000256" key="1">
    <source>
        <dbReference type="ARBA" id="ARBA00004328"/>
    </source>
</evidence>
<evidence type="ECO:0000256" key="5">
    <source>
        <dbReference type="ARBA" id="ARBA00022561"/>
    </source>
</evidence>
<dbReference type="GO" id="GO:0003724">
    <property type="term" value="F:RNA helicase activity"/>
    <property type="evidence" value="ECO:0007669"/>
    <property type="project" value="InterPro"/>
</dbReference>
<comment type="subcellular location">
    <subcellularLocation>
        <location evidence="1">Virion</location>
    </subcellularLocation>
</comment>
<keyword evidence="4" id="KW-0696">RNA-directed RNA polymerase</keyword>
<dbReference type="SUPFAM" id="SSF56672">
    <property type="entry name" value="DNA/RNA polymerases"/>
    <property type="match status" value="1"/>
</dbReference>
<dbReference type="InterPro" id="IPR043128">
    <property type="entry name" value="Rev_trsase/Diguanyl_cyclase"/>
</dbReference>
<evidence type="ECO:0000256" key="2">
    <source>
        <dbReference type="ARBA" id="ARBA00006029"/>
    </source>
</evidence>
<feature type="compositionally biased region" description="Polar residues" evidence="16">
    <location>
        <begin position="535"/>
        <end position="557"/>
    </location>
</feature>
<evidence type="ECO:0000256" key="11">
    <source>
        <dbReference type="ARBA" id="ARBA00022806"/>
    </source>
</evidence>
<dbReference type="InterPro" id="IPR043504">
    <property type="entry name" value="Peptidase_S1_PA_chymotrypsin"/>
</dbReference>
<name>A0AB38ZKE9_9VIRU</name>
<evidence type="ECO:0000256" key="14">
    <source>
        <dbReference type="ARBA" id="ARBA00022844"/>
    </source>
</evidence>
<evidence type="ECO:0000256" key="12">
    <source>
        <dbReference type="ARBA" id="ARBA00022807"/>
    </source>
</evidence>
<evidence type="ECO:0000259" key="19">
    <source>
        <dbReference type="PROSITE" id="PS51874"/>
    </source>
</evidence>
<evidence type="ECO:0000259" key="18">
    <source>
        <dbReference type="PROSITE" id="PS51218"/>
    </source>
</evidence>
<dbReference type="InterPro" id="IPR024354">
    <property type="entry name" value="Hepatitis_A_VP1-2A"/>
</dbReference>
<dbReference type="PROSITE" id="PS50507">
    <property type="entry name" value="RDRP_SSRNA_POS"/>
    <property type="match status" value="1"/>
</dbReference>
<dbReference type="InterPro" id="IPR009003">
    <property type="entry name" value="Peptidase_S1_PA"/>
</dbReference>
<evidence type="ECO:0000256" key="13">
    <source>
        <dbReference type="ARBA" id="ARBA00022840"/>
    </source>
</evidence>
<keyword evidence="10" id="KW-0378">Hydrolase</keyword>
<feature type="domain" description="SF3 helicase" evidence="18">
    <location>
        <begin position="1271"/>
        <end position="1437"/>
    </location>
</feature>
<proteinExistence type="inferred from homology"/>
<feature type="region of interest" description="Disordered" evidence="16">
    <location>
        <begin position="519"/>
        <end position="558"/>
    </location>
</feature>
<evidence type="ECO:0000256" key="9">
    <source>
        <dbReference type="ARBA" id="ARBA00022741"/>
    </source>
</evidence>
<evidence type="ECO:0000256" key="7">
    <source>
        <dbReference type="ARBA" id="ARBA00022679"/>
    </source>
</evidence>
<dbReference type="Gene3D" id="1.20.960.20">
    <property type="match status" value="1"/>
</dbReference>
<evidence type="ECO:0000256" key="3">
    <source>
        <dbReference type="ARBA" id="ARBA00020107"/>
    </source>
</evidence>
<keyword evidence="13" id="KW-0067">ATP-binding</keyword>
<keyword evidence="9" id="KW-0547">Nucleotide-binding</keyword>
<evidence type="ECO:0000256" key="4">
    <source>
        <dbReference type="ARBA" id="ARBA00022484"/>
    </source>
</evidence>